<dbReference type="OrthoDB" id="9808602at2"/>
<evidence type="ECO:0000256" key="6">
    <source>
        <dbReference type="ARBA" id="ARBA00022989"/>
    </source>
</evidence>
<dbReference type="InterPro" id="IPR003362">
    <property type="entry name" value="Bact_transf"/>
</dbReference>
<feature type="transmembrane region" description="Helical" evidence="8">
    <location>
        <begin position="76"/>
        <end position="95"/>
    </location>
</feature>
<evidence type="ECO:0000313" key="10">
    <source>
        <dbReference type="EMBL" id="EEV17201.1"/>
    </source>
</evidence>
<evidence type="ECO:0000256" key="4">
    <source>
        <dbReference type="ARBA" id="ARBA00022679"/>
    </source>
</evidence>
<dbReference type="GO" id="GO:0005886">
    <property type="term" value="C:plasma membrane"/>
    <property type="evidence" value="ECO:0007669"/>
    <property type="project" value="UniProtKB-SubCell"/>
</dbReference>
<feature type="transmembrane region" description="Helical" evidence="8">
    <location>
        <begin position="48"/>
        <end position="64"/>
    </location>
</feature>
<gene>
    <name evidence="10" type="primary">wbaP</name>
    <name evidence="10" type="ORF">CAMGR0001_1497</name>
</gene>
<dbReference type="EC" id="2.7.8.6" evidence="10"/>
<keyword evidence="4 10" id="KW-0808">Transferase</keyword>
<feature type="domain" description="Bacterial sugar transferase" evidence="9">
    <location>
        <begin position="238"/>
        <end position="430"/>
    </location>
</feature>
<evidence type="ECO:0000256" key="8">
    <source>
        <dbReference type="SAM" id="Phobius"/>
    </source>
</evidence>
<accession>C8PJU6</accession>
<evidence type="ECO:0000259" key="9">
    <source>
        <dbReference type="Pfam" id="PF02397"/>
    </source>
</evidence>
<feature type="transmembrane region" description="Helical" evidence="8">
    <location>
        <begin position="7"/>
        <end position="28"/>
    </location>
</feature>
<dbReference type="PANTHER" id="PTHR30576">
    <property type="entry name" value="COLANIC BIOSYNTHESIS UDP-GLUCOSE LIPID CARRIER TRANSFERASE"/>
    <property type="match status" value="1"/>
</dbReference>
<evidence type="ECO:0000256" key="3">
    <source>
        <dbReference type="ARBA" id="ARBA00022475"/>
    </source>
</evidence>
<keyword evidence="11" id="KW-1185">Reference proteome</keyword>
<comment type="similarity">
    <text evidence="2">Belongs to the bacterial sugar transferase family.</text>
</comment>
<comment type="subcellular location">
    <subcellularLocation>
        <location evidence="1">Cell membrane</location>
    </subcellularLocation>
</comment>
<comment type="caution">
    <text evidence="10">The sequence shown here is derived from an EMBL/GenBank/DDBJ whole genome shotgun (WGS) entry which is preliminary data.</text>
</comment>
<evidence type="ECO:0000256" key="7">
    <source>
        <dbReference type="ARBA" id="ARBA00023136"/>
    </source>
</evidence>
<dbReference type="RefSeq" id="WP_005872236.1">
    <property type="nucleotide sequence ID" value="NZ_ACYG01000027.1"/>
</dbReference>
<organism evidence="10 11">
    <name type="scientific">Campylobacter gracilis RM3268</name>
    <dbReference type="NCBI Taxonomy" id="553220"/>
    <lineage>
        <taxon>Bacteria</taxon>
        <taxon>Pseudomonadati</taxon>
        <taxon>Campylobacterota</taxon>
        <taxon>Epsilonproteobacteria</taxon>
        <taxon>Campylobacterales</taxon>
        <taxon>Campylobacteraceae</taxon>
        <taxon>Campylobacter</taxon>
    </lineage>
</organism>
<dbReference type="GO" id="GO:0047360">
    <property type="term" value="F:undecaprenyl-phosphate galactose phosphotransferase activity"/>
    <property type="evidence" value="ECO:0007669"/>
    <property type="project" value="UniProtKB-EC"/>
</dbReference>
<sequence>MKKQLCVLIILAVDIFGIWLCFGLAVVLKNLLYGDSVLLDIGRYQGFAPSYVIMIFLFFYQGIYSRRYDFWHESRILVRSCFFGLLLSLALLALIKVNYEFSRASFILSFAFMAVVLPLFKLITKRELFKFGLWRKRAKILGEGEEFESAVLESAYLGYVRALGNDYDVLFIGGSRLGAKALNELIEHNIKKNKEILFTPVLRSYDFTQVDIYSVFASRTSLFAIRNSLKSPLNLALKRGLDLALIFLALPLLVPIFGVIALMMKLKEPTGRIFFSHQRMGFGGKPFGCLKFRSMKENGDEILAQYLKQNPQEVEYFEKYHKYEHDPRITTLGDFLRKSSLDELPQLINVLKGEMSIVGPRPCAQYERKDMGEYADLILAVKPGITGLWQVSGRSDVDFATRAGMDTWYMKNWSIWNDIVIILKTFKVVLAREGAS</sequence>
<dbReference type="PANTHER" id="PTHR30576:SF4">
    <property type="entry name" value="UNDECAPRENYL-PHOSPHATE GALACTOSE PHOSPHOTRANSFERASE"/>
    <property type="match status" value="1"/>
</dbReference>
<dbReference type="Proteomes" id="UP000005709">
    <property type="component" value="Unassembled WGS sequence"/>
</dbReference>
<protein>
    <submittedName>
        <fullName evidence="10">Undecaprenyl-phosphate galactose phosphotransferase, WbaP</fullName>
        <ecNumber evidence="10">2.7.8.6</ecNumber>
    </submittedName>
</protein>
<keyword evidence="6 8" id="KW-1133">Transmembrane helix</keyword>
<evidence type="ECO:0000256" key="1">
    <source>
        <dbReference type="ARBA" id="ARBA00004236"/>
    </source>
</evidence>
<evidence type="ECO:0000313" key="11">
    <source>
        <dbReference type="Proteomes" id="UP000005709"/>
    </source>
</evidence>
<dbReference type="Pfam" id="PF02397">
    <property type="entry name" value="Bac_transf"/>
    <property type="match status" value="1"/>
</dbReference>
<dbReference type="eggNOG" id="COG2148">
    <property type="taxonomic scope" value="Bacteria"/>
</dbReference>
<feature type="transmembrane region" description="Helical" evidence="8">
    <location>
        <begin position="243"/>
        <end position="264"/>
    </location>
</feature>
<reference evidence="10 11" key="1">
    <citation type="submission" date="2009-07" db="EMBL/GenBank/DDBJ databases">
        <authorList>
            <person name="Madupu R."/>
            <person name="Sebastian Y."/>
            <person name="Durkin A.S."/>
            <person name="Torralba M."/>
            <person name="Methe B."/>
            <person name="Sutton G.G."/>
            <person name="Strausberg R.L."/>
            <person name="Nelson K.E."/>
        </authorList>
    </citation>
    <scope>NUCLEOTIDE SEQUENCE [LARGE SCALE GENOMIC DNA]</scope>
    <source>
        <strain evidence="10 11">RM3268</strain>
    </source>
</reference>
<dbReference type="AlphaFoldDB" id="C8PJU6"/>
<evidence type="ECO:0000256" key="2">
    <source>
        <dbReference type="ARBA" id="ARBA00006464"/>
    </source>
</evidence>
<keyword evidence="7 8" id="KW-0472">Membrane</keyword>
<keyword evidence="5 8" id="KW-0812">Transmembrane</keyword>
<evidence type="ECO:0000256" key="5">
    <source>
        <dbReference type="ARBA" id="ARBA00022692"/>
    </source>
</evidence>
<name>C8PJU6_9BACT</name>
<feature type="transmembrane region" description="Helical" evidence="8">
    <location>
        <begin position="101"/>
        <end position="120"/>
    </location>
</feature>
<proteinExistence type="inferred from homology"/>
<dbReference type="EMBL" id="ACYG01000027">
    <property type="protein sequence ID" value="EEV17201.1"/>
    <property type="molecule type" value="Genomic_DNA"/>
</dbReference>
<dbReference type="STRING" id="824.CGRAC_0746"/>
<keyword evidence="3" id="KW-1003">Cell membrane</keyword>